<reference evidence="2" key="2">
    <citation type="submission" date="2015-06" db="UniProtKB">
        <authorList>
            <consortium name="EnsemblPlants"/>
        </authorList>
    </citation>
    <scope>IDENTIFICATION</scope>
    <source>
        <strain evidence="2">DM1-3 516 R44</strain>
    </source>
</reference>
<keyword evidence="3" id="KW-1185">Reference proteome</keyword>
<dbReference type="EnsemblPlants" id="PGSC0003DMT400093162">
    <property type="protein sequence ID" value="PGSC0003DMT400093162"/>
    <property type="gene ID" value="PGSC0003DMG400042733"/>
</dbReference>
<evidence type="ECO:0000313" key="3">
    <source>
        <dbReference type="Proteomes" id="UP000011115"/>
    </source>
</evidence>
<feature type="compositionally biased region" description="Polar residues" evidence="1">
    <location>
        <begin position="65"/>
        <end position="79"/>
    </location>
</feature>
<dbReference type="Proteomes" id="UP000011115">
    <property type="component" value="Unassembled WGS sequence"/>
</dbReference>
<protein>
    <submittedName>
        <fullName evidence="2">Uncharacterized protein</fullName>
    </submittedName>
</protein>
<proteinExistence type="predicted"/>
<sequence>MFVTPLNTTSTISLVEGNEHFTPTSTIPLVEELQILAIEVLVSPGGESSTKMATHVLSHTRDLNESQNSIPDGSIQSEAQFDKERTGSHDAPKEKDEEEDENNRPLKWKVQRKMIRSSNEKEKVTDERQRENPLPYPTWRTSQKLMADAKQSGKIKIEENQRRRRYSIVDEDLVPDVDMILKK</sequence>
<evidence type="ECO:0000256" key="1">
    <source>
        <dbReference type="SAM" id="MobiDB-lite"/>
    </source>
</evidence>
<reference evidence="3" key="1">
    <citation type="journal article" date="2011" name="Nature">
        <title>Genome sequence and analysis of the tuber crop potato.</title>
        <authorList>
            <consortium name="The Potato Genome Sequencing Consortium"/>
        </authorList>
    </citation>
    <scope>NUCLEOTIDE SEQUENCE [LARGE SCALE GENOMIC DNA]</scope>
    <source>
        <strain evidence="3">cv. DM1-3 516 R44</strain>
    </source>
</reference>
<feature type="compositionally biased region" description="Basic residues" evidence="1">
    <location>
        <begin position="106"/>
        <end position="115"/>
    </location>
</feature>
<dbReference type="AlphaFoldDB" id="M1DRD3"/>
<feature type="compositionally biased region" description="Basic and acidic residues" evidence="1">
    <location>
        <begin position="118"/>
        <end position="131"/>
    </location>
</feature>
<accession>M1DRD3</accession>
<evidence type="ECO:0000313" key="2">
    <source>
        <dbReference type="EnsemblPlants" id="PGSC0003DMT400093162"/>
    </source>
</evidence>
<dbReference type="InParanoid" id="M1DRD3"/>
<feature type="region of interest" description="Disordered" evidence="1">
    <location>
        <begin position="60"/>
        <end position="155"/>
    </location>
</feature>
<feature type="compositionally biased region" description="Basic and acidic residues" evidence="1">
    <location>
        <begin position="80"/>
        <end position="95"/>
    </location>
</feature>
<organism evidence="2 3">
    <name type="scientific">Solanum tuberosum</name>
    <name type="common">Potato</name>
    <dbReference type="NCBI Taxonomy" id="4113"/>
    <lineage>
        <taxon>Eukaryota</taxon>
        <taxon>Viridiplantae</taxon>
        <taxon>Streptophyta</taxon>
        <taxon>Embryophyta</taxon>
        <taxon>Tracheophyta</taxon>
        <taxon>Spermatophyta</taxon>
        <taxon>Magnoliopsida</taxon>
        <taxon>eudicotyledons</taxon>
        <taxon>Gunneridae</taxon>
        <taxon>Pentapetalae</taxon>
        <taxon>asterids</taxon>
        <taxon>lamiids</taxon>
        <taxon>Solanales</taxon>
        <taxon>Solanaceae</taxon>
        <taxon>Solanoideae</taxon>
        <taxon>Solaneae</taxon>
        <taxon>Solanum</taxon>
    </lineage>
</organism>
<dbReference type="HOGENOM" id="CLU_1477571_0_0_1"/>
<name>M1DRD3_SOLTU</name>
<dbReference type="PaxDb" id="4113-PGSC0003DMT400093162"/>
<dbReference type="Gramene" id="PGSC0003DMT400093162">
    <property type="protein sequence ID" value="PGSC0003DMT400093162"/>
    <property type="gene ID" value="PGSC0003DMG400042733"/>
</dbReference>